<accession>A0A1I0V4Z0</accession>
<organism evidence="2 3">
    <name type="scientific">Amycolatopsis marina</name>
    <dbReference type="NCBI Taxonomy" id="490629"/>
    <lineage>
        <taxon>Bacteria</taxon>
        <taxon>Bacillati</taxon>
        <taxon>Actinomycetota</taxon>
        <taxon>Actinomycetes</taxon>
        <taxon>Pseudonocardiales</taxon>
        <taxon>Pseudonocardiaceae</taxon>
        <taxon>Amycolatopsis</taxon>
    </lineage>
</organism>
<evidence type="ECO:0008006" key="4">
    <source>
        <dbReference type="Google" id="ProtNLM"/>
    </source>
</evidence>
<dbReference type="Gene3D" id="1.20.1260.20">
    <property type="entry name" value="PPE superfamily"/>
    <property type="match status" value="1"/>
</dbReference>
<name>A0A1I0V4Z0_9PSEU</name>
<keyword evidence="3" id="KW-1185">Reference proteome</keyword>
<feature type="region of interest" description="Disordered" evidence="1">
    <location>
        <begin position="1"/>
        <end position="26"/>
    </location>
</feature>
<dbReference type="STRING" id="490629.SAMN05216266_1014"/>
<evidence type="ECO:0000313" key="3">
    <source>
        <dbReference type="Proteomes" id="UP000243799"/>
    </source>
</evidence>
<dbReference type="SUPFAM" id="SSF140459">
    <property type="entry name" value="PE/PPE dimer-like"/>
    <property type="match status" value="1"/>
</dbReference>
<proteinExistence type="predicted"/>
<dbReference type="RefSeq" id="WP_143101727.1">
    <property type="nucleotide sequence ID" value="NZ_FOKG01000001.1"/>
</dbReference>
<feature type="compositionally biased region" description="Gly residues" evidence="1">
    <location>
        <begin position="447"/>
        <end position="459"/>
    </location>
</feature>
<sequence length="626" mass="62708">MAVSDDSYDVTTDPSSPYYLGPMSNEAKSGDEIRAEVTAEVDAEIADAEHWLAKLILPLIRDEVIQQRYAQRIDEARDGLDEGLELRADGGPPRTVWDNAAHEQMVEAISRDADSAVIAESSEEWVRLGNELTEHQRALAASINDSMGNWEGEGGDAARTHLTEVGRWLGATASGATLAGRQQQIHSQALNETQKRMTANPPVPFSAQEANARLQTISDPVQFALQAQQDMQTFQVQQSAREQAARIMNQFDETVGSAATMPVFAAPPTLAFAMSATQTAGGGAAAGARFGEVRPGTEAPPASMDAESAARGQALRLGERADATANPVGTAAPGTSSLAASATPGAGAPVVPDSSLRFAEATGATGERGSATPPVTPGPLPEFDSSTRAAGFTPHGSPGGVPAATTAGQEFSHRGTQFTGQPQGTTASGVPAFGGPGVPTGSDTGRGRGPSIGRSGGINGDSIASRLGGLPGTASRGGDRDSQAPGDTRRGGGSPSTAAMGGIPGGATAGRSLGGIGGGSGAGGAALGSAGGTPGQGVGTGSVSGTGDPSGGRGGSGPAAGAGAGAGAARGVGGMPMGAGAGRGKSEEDKEYRVAEYLEPEDPAIFAADEVVAPPVIGDWKNKDWK</sequence>
<dbReference type="AlphaFoldDB" id="A0A1I0V4Z0"/>
<dbReference type="Proteomes" id="UP000243799">
    <property type="component" value="Unassembled WGS sequence"/>
</dbReference>
<evidence type="ECO:0000256" key="1">
    <source>
        <dbReference type="SAM" id="MobiDB-lite"/>
    </source>
</evidence>
<evidence type="ECO:0000313" key="2">
    <source>
        <dbReference type="EMBL" id="SFA71332.1"/>
    </source>
</evidence>
<feature type="compositionally biased region" description="Basic and acidic residues" evidence="1">
    <location>
        <begin position="477"/>
        <end position="490"/>
    </location>
</feature>
<feature type="compositionally biased region" description="Low complexity" evidence="1">
    <location>
        <begin position="415"/>
        <end position="426"/>
    </location>
</feature>
<dbReference type="InterPro" id="IPR038332">
    <property type="entry name" value="PPE_sf"/>
</dbReference>
<dbReference type="EMBL" id="FOKG01000001">
    <property type="protein sequence ID" value="SFA71332.1"/>
    <property type="molecule type" value="Genomic_DNA"/>
</dbReference>
<dbReference type="OrthoDB" id="3638007at2"/>
<reference evidence="3" key="1">
    <citation type="submission" date="2016-10" db="EMBL/GenBank/DDBJ databases">
        <authorList>
            <person name="Varghese N."/>
            <person name="Submissions S."/>
        </authorList>
    </citation>
    <scope>NUCLEOTIDE SEQUENCE [LARGE SCALE GENOMIC DNA]</scope>
    <source>
        <strain evidence="3">CGMCC 4.3568</strain>
    </source>
</reference>
<protein>
    <recommendedName>
        <fullName evidence="4">PPE family protein</fullName>
    </recommendedName>
</protein>
<gene>
    <name evidence="2" type="ORF">SAMN05216266_1014</name>
</gene>
<feature type="region of interest" description="Disordered" evidence="1">
    <location>
        <begin position="282"/>
        <end position="589"/>
    </location>
</feature>
<feature type="compositionally biased region" description="Gly residues" evidence="1">
    <location>
        <begin position="502"/>
        <end position="583"/>
    </location>
</feature>